<dbReference type="AlphaFoldDB" id="A0A412YJB0"/>
<gene>
    <name evidence="1" type="ORF">DWW09_04550</name>
</gene>
<evidence type="ECO:0000313" key="2">
    <source>
        <dbReference type="Proteomes" id="UP000284366"/>
    </source>
</evidence>
<organism evidence="1 2">
    <name type="scientific">Bacteroides clarus</name>
    <dbReference type="NCBI Taxonomy" id="626929"/>
    <lineage>
        <taxon>Bacteria</taxon>
        <taxon>Pseudomonadati</taxon>
        <taxon>Bacteroidota</taxon>
        <taxon>Bacteroidia</taxon>
        <taxon>Bacteroidales</taxon>
        <taxon>Bacteroidaceae</taxon>
        <taxon>Bacteroides</taxon>
    </lineage>
</organism>
<sequence>MGLRKKWHGVGTKVGGLAYRGDLTYALNCIFSLKICIFRLEMAVFNLKMFILSVKIRLISYMSKPFS</sequence>
<dbReference type="Proteomes" id="UP000284366">
    <property type="component" value="Unassembled WGS sequence"/>
</dbReference>
<dbReference type="EMBL" id="QRZG01000005">
    <property type="protein sequence ID" value="RGV57526.1"/>
    <property type="molecule type" value="Genomic_DNA"/>
</dbReference>
<name>A0A412YJB0_9BACE</name>
<reference evidence="1 2" key="1">
    <citation type="submission" date="2018-08" db="EMBL/GenBank/DDBJ databases">
        <title>A genome reference for cultivated species of the human gut microbiota.</title>
        <authorList>
            <person name="Zou Y."/>
            <person name="Xue W."/>
            <person name="Luo G."/>
        </authorList>
    </citation>
    <scope>NUCLEOTIDE SEQUENCE [LARGE SCALE GENOMIC DNA]</scope>
    <source>
        <strain evidence="1 2">AF14-27</strain>
    </source>
</reference>
<proteinExistence type="predicted"/>
<evidence type="ECO:0000313" key="1">
    <source>
        <dbReference type="EMBL" id="RGV57526.1"/>
    </source>
</evidence>
<comment type="caution">
    <text evidence="1">The sequence shown here is derived from an EMBL/GenBank/DDBJ whole genome shotgun (WGS) entry which is preliminary data.</text>
</comment>
<accession>A0A412YJB0</accession>
<protein>
    <submittedName>
        <fullName evidence="1">Uncharacterized protein</fullName>
    </submittedName>
</protein>